<dbReference type="Proteomes" id="UP000533429">
    <property type="component" value="Unassembled WGS sequence"/>
</dbReference>
<reference evidence="1 2" key="1">
    <citation type="submission" date="2020-06" db="EMBL/GenBank/DDBJ databases">
        <title>Photobacterium damselae subsp. damselae comparative genomics.</title>
        <authorList>
            <person name="Osorio C.R."/>
        </authorList>
    </citation>
    <scope>NUCLEOTIDE SEQUENCE [LARGE SCALE GENOMIC DNA]</scope>
    <source>
        <strain evidence="1 2">TW250/03</strain>
    </source>
</reference>
<name>A0A850QN21_PHODD</name>
<comment type="caution">
    <text evidence="1">The sequence shown here is derived from an EMBL/GenBank/DDBJ whole genome shotgun (WGS) entry which is preliminary data.</text>
</comment>
<proteinExistence type="predicted"/>
<sequence>MLHILSLLVFFVLILALVFAHIGLMKGLSMIEVMYVLTPTFYVLDKIANIYI</sequence>
<dbReference type="EMBL" id="JABXOR010000771">
    <property type="protein sequence ID" value="NVP01017.1"/>
    <property type="molecule type" value="Genomic_DNA"/>
</dbReference>
<gene>
    <name evidence="1" type="ORF">HWA77_12420</name>
</gene>
<accession>A0A850QN21</accession>
<protein>
    <submittedName>
        <fullName evidence="1">Uncharacterized protein</fullName>
    </submittedName>
</protein>
<evidence type="ECO:0000313" key="2">
    <source>
        <dbReference type="Proteomes" id="UP000533429"/>
    </source>
</evidence>
<organism evidence="1 2">
    <name type="scientific">Photobacterium damselae subsp. damselae</name>
    <name type="common">Listonella damsela</name>
    <dbReference type="NCBI Taxonomy" id="85581"/>
    <lineage>
        <taxon>Bacteria</taxon>
        <taxon>Pseudomonadati</taxon>
        <taxon>Pseudomonadota</taxon>
        <taxon>Gammaproteobacteria</taxon>
        <taxon>Vibrionales</taxon>
        <taxon>Vibrionaceae</taxon>
        <taxon>Photobacterium</taxon>
    </lineage>
</organism>
<evidence type="ECO:0000313" key="1">
    <source>
        <dbReference type="EMBL" id="NVP01017.1"/>
    </source>
</evidence>
<dbReference type="AlphaFoldDB" id="A0A850QN21"/>